<keyword evidence="1" id="KW-1133">Transmembrane helix</keyword>
<reference evidence="2 3" key="1">
    <citation type="submission" date="2018-02" db="EMBL/GenBank/DDBJ databases">
        <title>Comparative genomes isolates from brazilian mangrove.</title>
        <authorList>
            <person name="Araujo J.E."/>
            <person name="Taketani R.G."/>
            <person name="Silva M.C.P."/>
            <person name="Loureco M.V."/>
            <person name="Andreote F.D."/>
        </authorList>
    </citation>
    <scope>NUCLEOTIDE SEQUENCE [LARGE SCALE GENOMIC DNA]</scope>
    <source>
        <strain evidence="2 3">HEX-2 MGV</strain>
    </source>
</reference>
<protein>
    <submittedName>
        <fullName evidence="2">Uncharacterized protein</fullName>
    </submittedName>
</protein>
<name>A0A2S8G387_9BACT</name>
<gene>
    <name evidence="2" type="ORF">C5Y96_03340</name>
</gene>
<evidence type="ECO:0000313" key="2">
    <source>
        <dbReference type="EMBL" id="PQO38918.1"/>
    </source>
</evidence>
<dbReference type="InterPro" id="IPR025522">
    <property type="entry name" value="DUF4410"/>
</dbReference>
<evidence type="ECO:0000256" key="1">
    <source>
        <dbReference type="SAM" id="Phobius"/>
    </source>
</evidence>
<evidence type="ECO:0000313" key="3">
    <source>
        <dbReference type="Proteomes" id="UP000240009"/>
    </source>
</evidence>
<accession>A0A2S8G387</accession>
<keyword evidence="1" id="KW-0472">Membrane</keyword>
<feature type="transmembrane region" description="Helical" evidence="1">
    <location>
        <begin position="180"/>
        <end position="202"/>
    </location>
</feature>
<dbReference type="AlphaFoldDB" id="A0A2S8G387"/>
<dbReference type="OrthoDB" id="9921467at2"/>
<comment type="caution">
    <text evidence="2">The sequence shown here is derived from an EMBL/GenBank/DDBJ whole genome shotgun (WGS) entry which is preliminary data.</text>
</comment>
<keyword evidence="1" id="KW-0812">Transmembrane</keyword>
<sequence>MDLDNPFKTRSGDSTDGPVSSNSICIEPFRVRSSGFNCQVFTEDQVAEMLAKELASFCSEQGFEIVKGKAQYTIKGEIVKIEQGSQILRYLLPFLAGEAMVEIQGEVIEGVHSSKPFHIKKTFSMGAFGGSSKGMIKSGLRLAGMKIAADAGLVGQQTSGLKQGGSSGGLGALSAPVNAWLYLGMVALAAIITAVIVGGYAHGWAMAAPERHDGIAMEHRGRYVLLQSALAFISILFGGLAAAPDSVLKSKTLIWLRASSGVNSIIGQRILLGILCALPIFLAYLSKRLM</sequence>
<dbReference type="RefSeq" id="WP_105350117.1">
    <property type="nucleotide sequence ID" value="NZ_PUIA01000016.1"/>
</dbReference>
<organism evidence="2 3">
    <name type="scientific">Blastopirellula marina</name>
    <dbReference type="NCBI Taxonomy" id="124"/>
    <lineage>
        <taxon>Bacteria</taxon>
        <taxon>Pseudomonadati</taxon>
        <taxon>Planctomycetota</taxon>
        <taxon>Planctomycetia</taxon>
        <taxon>Pirellulales</taxon>
        <taxon>Pirellulaceae</taxon>
        <taxon>Blastopirellula</taxon>
    </lineage>
</organism>
<dbReference type="EMBL" id="PUIA01000016">
    <property type="protein sequence ID" value="PQO38918.1"/>
    <property type="molecule type" value="Genomic_DNA"/>
</dbReference>
<dbReference type="Proteomes" id="UP000240009">
    <property type="component" value="Unassembled WGS sequence"/>
</dbReference>
<proteinExistence type="predicted"/>
<feature type="transmembrane region" description="Helical" evidence="1">
    <location>
        <begin position="264"/>
        <end position="285"/>
    </location>
</feature>
<feature type="transmembrane region" description="Helical" evidence="1">
    <location>
        <begin position="223"/>
        <end position="244"/>
    </location>
</feature>
<dbReference type="Pfam" id="PF14366">
    <property type="entry name" value="DUF4410"/>
    <property type="match status" value="1"/>
</dbReference>